<feature type="binding site" evidence="15">
    <location>
        <position position="164"/>
    </location>
    <ligand>
        <name>Zn(2+)</name>
        <dbReference type="ChEBI" id="CHEBI:29105"/>
        <label>2</label>
        <note>catalytic</note>
    </ligand>
</feature>
<name>A0A841Z0X1_9LIST</name>
<keyword evidence="5 12" id="KW-0479">Metal-binding</keyword>
<comment type="subunit">
    <text evidence="11">Homodimer, may be a subunit of the RNA degradosome.</text>
</comment>
<dbReference type="NCBIfam" id="TIGR00649">
    <property type="entry name" value="MG423"/>
    <property type="match status" value="1"/>
</dbReference>
<evidence type="ECO:0000256" key="14">
    <source>
        <dbReference type="PIRSR" id="PIRSR004803-2"/>
    </source>
</evidence>
<evidence type="ECO:0000256" key="11">
    <source>
        <dbReference type="HAMAP-Rule" id="MF_01491"/>
    </source>
</evidence>
<dbReference type="GO" id="GO:0006364">
    <property type="term" value="P:rRNA processing"/>
    <property type="evidence" value="ECO:0007669"/>
    <property type="project" value="UniProtKB-UniRule"/>
</dbReference>
<dbReference type="SUPFAM" id="SSF56281">
    <property type="entry name" value="Metallo-hydrolase/oxidoreductase"/>
    <property type="match status" value="1"/>
</dbReference>
<dbReference type="FunFam" id="3.10.20.580:FF:000001">
    <property type="entry name" value="Ribonuclease J"/>
    <property type="match status" value="1"/>
</dbReference>
<evidence type="ECO:0000256" key="1">
    <source>
        <dbReference type="ARBA" id="ARBA00004496"/>
    </source>
</evidence>
<dbReference type="InterPro" id="IPR042173">
    <property type="entry name" value="RNase_J_2"/>
</dbReference>
<dbReference type="PIRSF" id="PIRSF004803">
    <property type="entry name" value="RnjA"/>
    <property type="match status" value="1"/>
</dbReference>
<feature type="binding site" evidence="15">
    <location>
        <position position="49"/>
    </location>
    <ligand>
        <name>Ca(2+)</name>
        <dbReference type="ChEBI" id="CHEBI:29108"/>
    </ligand>
</feature>
<evidence type="ECO:0000313" key="17">
    <source>
        <dbReference type="EMBL" id="MBC1459238.1"/>
    </source>
</evidence>
<feature type="binding site" evidence="15">
    <location>
        <position position="78"/>
    </location>
    <ligand>
        <name>Zn(2+)</name>
        <dbReference type="ChEBI" id="CHEBI:29105"/>
        <label>2</label>
        <note>catalytic</note>
    </ligand>
</feature>
<keyword evidence="15" id="KW-0106">Calcium</keyword>
<dbReference type="Pfam" id="PF00753">
    <property type="entry name" value="Lactamase_B"/>
    <property type="match status" value="1"/>
</dbReference>
<dbReference type="InterPro" id="IPR001279">
    <property type="entry name" value="Metallo-B-lactamas"/>
</dbReference>
<organism evidence="17 18">
    <name type="scientific">Listeria newyorkensis</name>
    <dbReference type="NCBI Taxonomy" id="1497681"/>
    <lineage>
        <taxon>Bacteria</taxon>
        <taxon>Bacillati</taxon>
        <taxon>Bacillota</taxon>
        <taxon>Bacilli</taxon>
        <taxon>Bacillales</taxon>
        <taxon>Listeriaceae</taxon>
        <taxon>Listeria</taxon>
    </lineage>
</organism>
<dbReference type="HAMAP" id="MF_01491">
    <property type="entry name" value="RNase_J_bact"/>
    <property type="match status" value="1"/>
</dbReference>
<feature type="binding site" evidence="11 14">
    <location>
        <begin position="364"/>
        <end position="368"/>
    </location>
    <ligand>
        <name>substrate</name>
    </ligand>
</feature>
<dbReference type="InterPro" id="IPR011108">
    <property type="entry name" value="RMMBL"/>
</dbReference>
<feature type="binding site" evidence="14">
    <location>
        <begin position="232"/>
        <end position="234"/>
    </location>
    <ligand>
        <name>substrate</name>
    </ligand>
</feature>
<proteinExistence type="inferred from homology"/>
<dbReference type="GO" id="GO:0005737">
    <property type="term" value="C:cytoplasm"/>
    <property type="evidence" value="ECO:0007669"/>
    <property type="project" value="UniProtKB-SubCell"/>
</dbReference>
<evidence type="ECO:0000256" key="15">
    <source>
        <dbReference type="PIRSR" id="PIRSR004803-3"/>
    </source>
</evidence>
<sequence length="555" mass="61448">MKFVKNNETAVFALGGLGEIGKNTYGVQFQDEIILIDAGIKFPEDELLGIDYVIPDYTYLIKNKEKIKGLFITHGHEDHIGGVPYLLRELNIPVYAGKLAAALIRNKLEEHGLLRQTKIYEFEEEDVFKFRKTSISFFATTHSIPDSYGIVVKTPSGNIVHTGDFKFDFTPVGEPANLTKMAEIGKEGVLCLLSDSTNAEVPNFTMSERIVGESIKNIFRDVDGRIIFATFASNIYRLQQVVESSVATGRKIAVFGRSMDSAITIGIELGYIQAPKDTFIEWGQLNKLPANEVTILCTGSQGEPMAALSRIANGTHRQIQIQPGDTVVFSSSPIPGNTISVNRTINLLFQAGAEVVHGKVNNIHTSGHGGQQEQKLMLRLMKPKYFMPIHGEFRMQKMHAQSAFYCGVPHENSFIMENGDVLALTADSAHVAGKIQAANVYIDGSGIGDIGNIVLRDRRVLSEEGLVIVVVSISAAKNKVMAGPDIISRGFIYMRESGNLINEAQGLLRRHLNKVMDSKTTQWSEIKNEVTDTLQPFLYEKTKRRPMILPIIMEV</sequence>
<dbReference type="AlphaFoldDB" id="A0A841Z0X1"/>
<dbReference type="InterPro" id="IPR001587">
    <property type="entry name" value="RNase_J_CS"/>
</dbReference>
<comment type="similarity">
    <text evidence="11 12">Belongs to the metallo-beta-lactamase superfamily. RNA-metabolizing metallo-beta-lactamase-like family. Bacterial RNase J subfamily.</text>
</comment>
<dbReference type="Gene3D" id="3.60.15.10">
    <property type="entry name" value="Ribonuclease Z/Hydroxyacylglutathione hydrolase-like"/>
    <property type="match status" value="1"/>
</dbReference>
<comment type="cofactor">
    <cofactor evidence="15">
        <name>Ca(2+)</name>
        <dbReference type="ChEBI" id="CHEBI:29108"/>
    </cofactor>
    <text evidence="15">Binds 1 Ca(2+) cation per subunit. Seen in 1 crystal structure, it is not clear if it is physiologically important.</text>
</comment>
<keyword evidence="9 11" id="KW-0269">Exonuclease</keyword>
<comment type="function">
    <text evidence="11">An RNase that has 5'-3' exonuclease and possibly endonuclease activity. Involved in maturation of rRNA and in some organisms also mRNA maturation and/or decay.</text>
</comment>
<dbReference type="InterPro" id="IPR055132">
    <property type="entry name" value="RNase_J_b_CASP"/>
</dbReference>
<dbReference type="NCBIfam" id="NF047419">
    <property type="entry name" value="RNase_J1_RnjA"/>
    <property type="match status" value="1"/>
</dbReference>
<dbReference type="Proteomes" id="UP000569903">
    <property type="component" value="Unassembled WGS sequence"/>
</dbReference>
<evidence type="ECO:0000313" key="18">
    <source>
        <dbReference type="Proteomes" id="UP000569903"/>
    </source>
</evidence>
<dbReference type="Pfam" id="PF17770">
    <property type="entry name" value="RNase_J_C"/>
    <property type="match status" value="1"/>
</dbReference>
<dbReference type="InterPro" id="IPR041636">
    <property type="entry name" value="RNase_J_C"/>
</dbReference>
<dbReference type="Pfam" id="PF07521">
    <property type="entry name" value="RMMBL"/>
    <property type="match status" value="1"/>
</dbReference>
<dbReference type="GO" id="GO:0004521">
    <property type="term" value="F:RNA endonuclease activity"/>
    <property type="evidence" value="ECO:0007669"/>
    <property type="project" value="UniProtKB-UniRule"/>
</dbReference>
<dbReference type="EC" id="3.1.-.-" evidence="11 12"/>
<evidence type="ECO:0000256" key="7">
    <source>
        <dbReference type="ARBA" id="ARBA00022801"/>
    </source>
</evidence>
<keyword evidence="7 11" id="KW-0378">Hydrolase</keyword>
<feature type="binding site" evidence="15">
    <location>
        <position position="443"/>
    </location>
    <ligand>
        <name>Ca(2+)</name>
        <dbReference type="ChEBI" id="CHEBI:29108"/>
    </ligand>
</feature>
<evidence type="ECO:0000256" key="3">
    <source>
        <dbReference type="ARBA" id="ARBA00022552"/>
    </source>
</evidence>
<evidence type="ECO:0000256" key="6">
    <source>
        <dbReference type="ARBA" id="ARBA00022759"/>
    </source>
</evidence>
<dbReference type="InterPro" id="IPR036866">
    <property type="entry name" value="RibonucZ/Hydroxyglut_hydro"/>
</dbReference>
<evidence type="ECO:0000256" key="4">
    <source>
        <dbReference type="ARBA" id="ARBA00022722"/>
    </source>
</evidence>
<evidence type="ECO:0000256" key="8">
    <source>
        <dbReference type="ARBA" id="ARBA00022833"/>
    </source>
</evidence>
<evidence type="ECO:0000256" key="9">
    <source>
        <dbReference type="ARBA" id="ARBA00022839"/>
    </source>
</evidence>
<feature type="binding site" evidence="15">
    <location>
        <position position="142"/>
    </location>
    <ligand>
        <name>Zn(2+)</name>
        <dbReference type="ChEBI" id="CHEBI:29105"/>
        <label>1</label>
        <note>catalytic</note>
    </ligand>
</feature>
<feature type="binding site" evidence="15">
    <location>
        <position position="390"/>
    </location>
    <ligand>
        <name>Zn(2+)</name>
        <dbReference type="ChEBI" id="CHEBI:29105"/>
        <label>2</label>
        <note>catalytic</note>
    </ligand>
</feature>
<dbReference type="InterPro" id="IPR004613">
    <property type="entry name" value="RNase_J"/>
</dbReference>
<dbReference type="Pfam" id="PF22505">
    <property type="entry name" value="RNase_J_b_CASP"/>
    <property type="match status" value="1"/>
</dbReference>
<evidence type="ECO:0000256" key="10">
    <source>
        <dbReference type="ARBA" id="ARBA00022884"/>
    </source>
</evidence>
<comment type="caution">
    <text evidence="17">The sequence shown here is derived from an EMBL/GenBank/DDBJ whole genome shotgun (WGS) entry which is preliminary data.</text>
</comment>
<feature type="active site" description="Proton donor" evidence="13">
    <location>
        <position position="195"/>
    </location>
</feature>
<comment type="subcellular location">
    <subcellularLocation>
        <location evidence="1 11 12">Cytoplasm</location>
    </subcellularLocation>
</comment>
<gene>
    <name evidence="11" type="primary">rnj</name>
    <name evidence="17" type="ORF">HB850_15870</name>
</gene>
<dbReference type="GO" id="GO:0004534">
    <property type="term" value="F:5'-3' RNA exonuclease activity"/>
    <property type="evidence" value="ECO:0007669"/>
    <property type="project" value="UniProtKB-UniRule"/>
</dbReference>
<feature type="binding site" evidence="15">
    <location>
        <position position="74"/>
    </location>
    <ligand>
        <name>Zn(2+)</name>
        <dbReference type="ChEBI" id="CHEBI:29105"/>
        <label>1</label>
        <note>catalytic</note>
    </ligand>
</feature>
<dbReference type="PROSITE" id="PS01292">
    <property type="entry name" value="UPF0036"/>
    <property type="match status" value="1"/>
</dbReference>
<evidence type="ECO:0000256" key="12">
    <source>
        <dbReference type="PIRNR" id="PIRNR004803"/>
    </source>
</evidence>
<dbReference type="Gene3D" id="3.10.20.580">
    <property type="match status" value="1"/>
</dbReference>
<dbReference type="GO" id="GO:0008270">
    <property type="term" value="F:zinc ion binding"/>
    <property type="evidence" value="ECO:0007669"/>
    <property type="project" value="InterPro"/>
</dbReference>
<dbReference type="EMBL" id="JAARQN010000023">
    <property type="protein sequence ID" value="MBC1459238.1"/>
    <property type="molecule type" value="Genomic_DNA"/>
</dbReference>
<dbReference type="PANTHER" id="PTHR43694">
    <property type="entry name" value="RIBONUCLEASE J"/>
    <property type="match status" value="1"/>
</dbReference>
<keyword evidence="6 11" id="KW-0255">Endonuclease</keyword>
<feature type="binding site" evidence="15">
    <location>
        <position position="79"/>
    </location>
    <ligand>
        <name>Zn(2+)</name>
        <dbReference type="ChEBI" id="CHEBI:29105"/>
        <label>2</label>
        <note>catalytic</note>
    </ligand>
</feature>
<feature type="binding site" evidence="15">
    <location>
        <position position="76"/>
    </location>
    <ligand>
        <name>Zn(2+)</name>
        <dbReference type="ChEBI" id="CHEBI:29105"/>
        <label>1</label>
        <note>catalytic</note>
    </ligand>
</feature>
<dbReference type="PANTHER" id="PTHR43694:SF1">
    <property type="entry name" value="RIBONUCLEASE J"/>
    <property type="match status" value="1"/>
</dbReference>
<feature type="active site" description="Proton acceptor" evidence="13">
    <location>
        <position position="368"/>
    </location>
</feature>
<feature type="binding site" evidence="15">
    <location>
        <position position="51"/>
    </location>
    <ligand>
        <name>Ca(2+)</name>
        <dbReference type="ChEBI" id="CHEBI:29108"/>
    </ligand>
</feature>
<feature type="domain" description="Metallo-beta-lactamase" evidence="16">
    <location>
        <begin position="21"/>
        <end position="215"/>
    </location>
</feature>
<keyword evidence="2 11" id="KW-0963">Cytoplasm</keyword>
<evidence type="ECO:0000256" key="2">
    <source>
        <dbReference type="ARBA" id="ARBA00022490"/>
    </source>
</evidence>
<keyword evidence="3 11" id="KW-0698">rRNA processing</keyword>
<evidence type="ECO:0000256" key="13">
    <source>
        <dbReference type="PIRSR" id="PIRSR004803-1"/>
    </source>
</evidence>
<dbReference type="CDD" id="cd07714">
    <property type="entry name" value="RNaseJ_MBL-fold"/>
    <property type="match status" value="1"/>
</dbReference>
<dbReference type="InterPro" id="IPR030854">
    <property type="entry name" value="RNase_J_bac"/>
</dbReference>
<dbReference type="GO" id="GO:0003723">
    <property type="term" value="F:RNA binding"/>
    <property type="evidence" value="ECO:0007669"/>
    <property type="project" value="UniProtKB-UniRule"/>
</dbReference>
<evidence type="ECO:0000259" key="16">
    <source>
        <dbReference type="SMART" id="SM00849"/>
    </source>
</evidence>
<dbReference type="SMART" id="SM00849">
    <property type="entry name" value="Lactamase_B"/>
    <property type="match status" value="1"/>
</dbReference>
<comment type="cofactor">
    <cofactor evidence="12 15">
        <name>Zn(2+)</name>
        <dbReference type="ChEBI" id="CHEBI:29105"/>
    </cofactor>
    <text evidence="12 15">Binds 2 Zn(2+) ions per subunit. It is not clear if Zn(2+) or Mg(2+) is physiologically important.</text>
</comment>
<dbReference type="Gene3D" id="3.40.50.10710">
    <property type="entry name" value="Metallo-hydrolase/oxidoreductase"/>
    <property type="match status" value="1"/>
</dbReference>
<keyword evidence="4 11" id="KW-0540">Nuclease</keyword>
<protein>
    <recommendedName>
        <fullName evidence="11 12">Ribonuclease J</fullName>
        <shortName evidence="11">RNase J</shortName>
        <ecNumber evidence="11 12">3.1.-.-</ecNumber>
    </recommendedName>
</protein>
<reference evidence="17 18" key="1">
    <citation type="submission" date="2020-03" db="EMBL/GenBank/DDBJ databases">
        <title>Soil Listeria distribution.</title>
        <authorList>
            <person name="Liao J."/>
            <person name="Wiedmann M."/>
        </authorList>
    </citation>
    <scope>NUCLEOTIDE SEQUENCE [LARGE SCALE GENOMIC DNA]</scope>
    <source>
        <strain evidence="17 18">FSL L7-1614</strain>
    </source>
</reference>
<dbReference type="RefSeq" id="WP_185390362.1">
    <property type="nucleotide sequence ID" value="NZ_JAARQN010000023.1"/>
</dbReference>
<keyword evidence="10 11" id="KW-0694">RNA-binding</keyword>
<keyword evidence="8 15" id="KW-0862">Zinc</keyword>
<evidence type="ECO:0000256" key="5">
    <source>
        <dbReference type="ARBA" id="ARBA00022723"/>
    </source>
</evidence>
<accession>A0A841Z0X1</accession>